<proteinExistence type="predicted"/>
<dbReference type="EMBL" id="NCVA01000040">
    <property type="protein sequence ID" value="ORO83043.1"/>
    <property type="molecule type" value="Genomic_DNA"/>
</dbReference>
<protein>
    <submittedName>
        <fullName evidence="2">Uncharacterized protein</fullName>
    </submittedName>
</protein>
<dbReference type="AlphaFoldDB" id="A0A1X1JAB2"/>
<feature type="transmembrane region" description="Helical" evidence="1">
    <location>
        <begin position="90"/>
        <end position="112"/>
    </location>
</feature>
<evidence type="ECO:0000313" key="2">
    <source>
        <dbReference type="EMBL" id="ORO83043.1"/>
    </source>
</evidence>
<evidence type="ECO:0000313" key="3">
    <source>
        <dbReference type="Proteomes" id="UP000193064"/>
    </source>
</evidence>
<comment type="caution">
    <text evidence="2">The sequence shown here is derived from an EMBL/GenBank/DDBJ whole genome shotgun (WGS) entry which is preliminary data.</text>
</comment>
<dbReference type="Proteomes" id="UP000193064">
    <property type="component" value="Unassembled WGS sequence"/>
</dbReference>
<feature type="transmembrane region" description="Helical" evidence="1">
    <location>
        <begin position="189"/>
        <end position="207"/>
    </location>
</feature>
<keyword evidence="1" id="KW-0472">Membrane</keyword>
<keyword evidence="1" id="KW-0812">Transmembrane</keyword>
<feature type="transmembrane region" description="Helical" evidence="1">
    <location>
        <begin position="118"/>
        <end position="135"/>
    </location>
</feature>
<name>A0A1X1JAB2_STROR</name>
<keyword evidence="1" id="KW-1133">Transmembrane helix</keyword>
<accession>A0A1X1JAB2</accession>
<evidence type="ECO:0000256" key="1">
    <source>
        <dbReference type="SAM" id="Phobius"/>
    </source>
</evidence>
<organism evidence="2 3">
    <name type="scientific">Streptococcus oralis subsp. dentisani</name>
    <dbReference type="NCBI Taxonomy" id="1458253"/>
    <lineage>
        <taxon>Bacteria</taxon>
        <taxon>Bacillati</taxon>
        <taxon>Bacillota</taxon>
        <taxon>Bacilli</taxon>
        <taxon>Lactobacillales</taxon>
        <taxon>Streptococcaceae</taxon>
        <taxon>Streptococcus</taxon>
    </lineage>
</organism>
<gene>
    <name evidence="2" type="ORF">B7705_06575</name>
</gene>
<sequence>MKAIIVDLLDGRNRHSAISKLRTQLNPYGHRMTFKYSKEYYLRDAHIWYLIDDFDYSEKQIHKLVEYLELSIKYNWEHSKKEISYRPLNLIYNFIKYIVVILLFASLFSYTIKMGKDWQSLIMFFDLLSIALLFIQNWIIDSWNYSSVTSTKKQVSWIIISYVIPYAYFLGKLLYFFANQNFISLSELIFIFVIVIFLIVILSFIFVPQHDSIEEWYIAKIKLVEFGQLKDIQMSNQLYDEISYFESKIERLKSSISEKEFKKLHERKQRVKKEFIKKRIETDIRYTEKNKEHKLKLLESITSKKENTHV</sequence>
<feature type="transmembrane region" description="Helical" evidence="1">
    <location>
        <begin position="155"/>
        <end position="177"/>
    </location>
</feature>
<reference evidence="2 3" key="1">
    <citation type="journal article" date="2016" name="Eur. J. Clin. Microbiol. Infect. Dis.">
        <title>Whole genome sequencing as a tool for phylogenetic analysis of clinical strains of Mitis group streptococci.</title>
        <authorList>
            <person name="Rasmussen L.H."/>
            <person name="Dargis R."/>
            <person name="Hojholt K."/>
            <person name="Christensen J.J."/>
            <person name="Skovgaard O."/>
            <person name="Justesen U.S."/>
            <person name="Rosenvinge F.S."/>
            <person name="Moser C."/>
            <person name="Lukjancenko O."/>
            <person name="Rasmussen S."/>
            <person name="Nielsen X.C."/>
        </authorList>
    </citation>
    <scope>NUCLEOTIDE SEQUENCE [LARGE SCALE GENOMIC DNA]</scope>
    <source>
        <strain evidence="2 3">RH_13585_10</strain>
    </source>
</reference>
<dbReference type="RefSeq" id="WP_084948554.1">
    <property type="nucleotide sequence ID" value="NZ_NCVA01000040.1"/>
</dbReference>